<dbReference type="GO" id="GO:0007507">
    <property type="term" value="P:heart development"/>
    <property type="evidence" value="ECO:0007669"/>
    <property type="project" value="InterPro"/>
</dbReference>
<dbReference type="EMBL" id="KB742853">
    <property type="protein sequence ID" value="EOB03489.1"/>
    <property type="molecule type" value="Genomic_DNA"/>
</dbReference>
<accession>R0LCT9</accession>
<evidence type="ECO:0000313" key="3">
    <source>
        <dbReference type="Proteomes" id="UP000296049"/>
    </source>
</evidence>
<dbReference type="Proteomes" id="UP000296049">
    <property type="component" value="Unassembled WGS sequence"/>
</dbReference>
<organism evidence="2 3">
    <name type="scientific">Anas platyrhynchos</name>
    <name type="common">Mallard</name>
    <name type="synonym">Anas boschas</name>
    <dbReference type="NCBI Taxonomy" id="8839"/>
    <lineage>
        <taxon>Eukaryota</taxon>
        <taxon>Metazoa</taxon>
        <taxon>Chordata</taxon>
        <taxon>Craniata</taxon>
        <taxon>Vertebrata</taxon>
        <taxon>Euteleostomi</taxon>
        <taxon>Archelosauria</taxon>
        <taxon>Archosauria</taxon>
        <taxon>Dinosauria</taxon>
        <taxon>Saurischia</taxon>
        <taxon>Theropoda</taxon>
        <taxon>Coelurosauria</taxon>
        <taxon>Aves</taxon>
        <taxon>Neognathae</taxon>
        <taxon>Galloanserae</taxon>
        <taxon>Anseriformes</taxon>
        <taxon>Anatidae</taxon>
        <taxon>Anatinae</taxon>
        <taxon>Anas</taxon>
    </lineage>
</organism>
<dbReference type="AlphaFoldDB" id="R0LCT9"/>
<feature type="signal peptide" evidence="1">
    <location>
        <begin position="1"/>
        <end position="22"/>
    </location>
</feature>
<dbReference type="Pfam" id="PF22050">
    <property type="entry name" value="Toddler"/>
    <property type="match status" value="1"/>
</dbReference>
<proteinExistence type="predicted"/>
<dbReference type="GO" id="GO:0060183">
    <property type="term" value="P:apelin receptor signaling pathway"/>
    <property type="evidence" value="ECO:0007669"/>
    <property type="project" value="InterPro"/>
</dbReference>
<evidence type="ECO:0000313" key="2">
    <source>
        <dbReference type="EMBL" id="EOB03489.1"/>
    </source>
</evidence>
<reference evidence="3" key="1">
    <citation type="journal article" date="2013" name="Nat. Genet.">
        <title>The duck genome and transcriptome provide insight into an avian influenza virus reservoir species.</title>
        <authorList>
            <person name="Huang Y."/>
            <person name="Li Y."/>
            <person name="Burt D.W."/>
            <person name="Chen H."/>
            <person name="Zhang Y."/>
            <person name="Qian W."/>
            <person name="Kim H."/>
            <person name="Gan S."/>
            <person name="Zhao Y."/>
            <person name="Li J."/>
            <person name="Yi K."/>
            <person name="Feng H."/>
            <person name="Zhu P."/>
            <person name="Li B."/>
            <person name="Liu Q."/>
            <person name="Fairley S."/>
            <person name="Magor K.E."/>
            <person name="Du Z."/>
            <person name="Hu X."/>
            <person name="Goodman L."/>
            <person name="Tafer H."/>
            <person name="Vignal A."/>
            <person name="Lee T."/>
            <person name="Kim K.W."/>
            <person name="Sheng Z."/>
            <person name="An Y."/>
            <person name="Searle S."/>
            <person name="Herrero J."/>
            <person name="Groenen M.A."/>
            <person name="Crooijmans R.P."/>
            <person name="Faraut T."/>
            <person name="Cai Q."/>
            <person name="Webster R.G."/>
            <person name="Aldridge J.R."/>
            <person name="Warren W.C."/>
            <person name="Bartschat S."/>
            <person name="Kehr S."/>
            <person name="Marz M."/>
            <person name="Stadler P.F."/>
            <person name="Smith J."/>
            <person name="Kraus R.H."/>
            <person name="Zhao Y."/>
            <person name="Ren L."/>
            <person name="Fei J."/>
            <person name="Morisson M."/>
            <person name="Kaiser P."/>
            <person name="Griffin D.K."/>
            <person name="Rao M."/>
            <person name="Pitel F."/>
            <person name="Wang J."/>
            <person name="Li N."/>
        </authorList>
    </citation>
    <scope>NUCLEOTIDE SEQUENCE [LARGE SCALE GENOMIC DNA]</scope>
</reference>
<dbReference type="InterPro" id="IPR047853">
    <property type="entry name" value="ELA"/>
</dbReference>
<dbReference type="CDD" id="cd20244">
    <property type="entry name" value="Toddler"/>
    <property type="match status" value="1"/>
</dbReference>
<name>R0LCT9_ANAPL</name>
<keyword evidence="1" id="KW-0732">Signal</keyword>
<feature type="chain" id="PRO_5004343644" evidence="1">
    <location>
        <begin position="23"/>
        <end position="98"/>
    </location>
</feature>
<sequence>MRLQKLLCLVVLLLASLLPAAGQRPANLALRRKLHRHGCSHRRCMPLHFPGALPLSPPAEPGQATFDGVSLLAVYLNRALKDENSVQVFLESVISFVR</sequence>
<dbReference type="GO" id="GO:0031704">
    <property type="term" value="F:apelin receptor binding"/>
    <property type="evidence" value="ECO:0007669"/>
    <property type="project" value="InterPro"/>
</dbReference>
<keyword evidence="3" id="KW-1185">Reference proteome</keyword>
<evidence type="ECO:0000256" key="1">
    <source>
        <dbReference type="SAM" id="SignalP"/>
    </source>
</evidence>
<protein>
    <submittedName>
        <fullName evidence="2">Uncharacterized protein</fullName>
    </submittedName>
</protein>
<gene>
    <name evidence="2" type="ORF">Anapl_04171</name>
</gene>